<dbReference type="InterPro" id="IPR013783">
    <property type="entry name" value="Ig-like_fold"/>
</dbReference>
<dbReference type="InterPro" id="IPR008979">
    <property type="entry name" value="Galactose-bd-like_sf"/>
</dbReference>
<dbReference type="RefSeq" id="WP_290269685.1">
    <property type="nucleotide sequence ID" value="NZ_JAUFQP010000007.1"/>
</dbReference>
<accession>A0ABV5GXC0</accession>
<dbReference type="SUPFAM" id="SSF49785">
    <property type="entry name" value="Galactose-binding domain-like"/>
    <property type="match status" value="1"/>
</dbReference>
<feature type="chain" id="PRO_5046751164" evidence="5">
    <location>
        <begin position="25"/>
        <end position="903"/>
    </location>
</feature>
<dbReference type="SUPFAM" id="SSF55486">
    <property type="entry name" value="Metalloproteases ('zincins'), catalytic domain"/>
    <property type="match status" value="1"/>
</dbReference>
<dbReference type="InterPro" id="IPR002884">
    <property type="entry name" value="P_dom"/>
</dbReference>
<evidence type="ECO:0000256" key="4">
    <source>
        <dbReference type="SAM" id="MobiDB-lite"/>
    </source>
</evidence>
<dbReference type="NCBIfam" id="TIGR04183">
    <property type="entry name" value="Por_Secre_tail"/>
    <property type="match status" value="1"/>
</dbReference>
<feature type="signal peptide" evidence="5">
    <location>
        <begin position="1"/>
        <end position="24"/>
    </location>
</feature>
<dbReference type="Gene3D" id="3.40.390.10">
    <property type="entry name" value="Collagenase (Catalytic Domain)"/>
    <property type="match status" value="1"/>
</dbReference>
<comment type="caution">
    <text evidence="7">The sequence shown here is derived from an EMBL/GenBank/DDBJ whole genome shotgun (WGS) entry which is preliminary data.</text>
</comment>
<dbReference type="Pfam" id="PF01483">
    <property type="entry name" value="P_proprotein"/>
    <property type="match status" value="1"/>
</dbReference>
<dbReference type="InterPro" id="IPR026444">
    <property type="entry name" value="Secre_tail"/>
</dbReference>
<name>A0ABV5GXC0_9FLAO</name>
<proteinExistence type="predicted"/>
<keyword evidence="3" id="KW-0378">Hydrolase</keyword>
<sequence>MKHLYPKSIHFLLLVFLFSVAGYAQNGETLWTKTSQSRSANSKQTPRKSTPEKALNYSLDIEGLKAYLKNAPQRQVHSNSDVILSFPVSNGGFEAFQIEEASVLHPDLQASMPNSRSYVGKSIDNPENTIRLSITPQGLHTMIMSPGEGTQYIDPLSYGESDYLVYGKKDLPQLEDHFLCEFETDEIFEKAAGTKGVAVALNDGFIRTLRIALASTVEYSQFHWEAAGLTSGDSEADKKDAVMNAMMVTMTRVNGIYERELSLHFEFVPNNKDIIFIDSDSFNNNNGQTLLGQNQTEIDNTIGDANYDIGHVFSTGGGGVADLGSACLSGFKARGVTGLTSPVGDAYDVDYVSHELGHQLGAPHTFNSEQNQCGDGNRTNSNAYEPGSGSTIMAYAGLCSPENVQSNSDDYFHQKSLQMIWAHIATGSGACATQTTSGNSEPVAVVSAGSYTIPISTPYKLIGASTDADGTASHTYTWEQYDLGNAGLPSESDMSGGPLVRSYQGTTNATRYIPELKDLIYSNGSTTWEKLASVSRDINFKLTVRDNAAYGRTASADVVITTVSAAGPFVVTSQNTAGIGWVGGESKTITWDVAGTTGNGVNTANVNILLSTDGGLTYPIELATNVSNDGSETITVPDITESNCRVMVEAVGNVFFAINSEDFAIGYTVTQTCNQYTVSPNLSIPDNTAVFVFSELLVTESTVITDINVGVDFTHTSHGDLQVTLFNPDFDSVDLMLPFYCSAGNLKVKFDDDAPEIDCSNMDTYEVYQARNALSAFNGEDASGIWRLGVADVGANDEGFLNSWYIEICTTTTEPLSMTTFEFEDLKVFPNPNKGEFNFKLSTVSSNIEVQVFDMRGRSIYSNNFEGNGNVSDMIQLNNAQSGMYILSVNDGFKQSTRKIIVE</sequence>
<dbReference type="Gene3D" id="2.60.120.260">
    <property type="entry name" value="Galactose-binding domain-like"/>
    <property type="match status" value="1"/>
</dbReference>
<dbReference type="Gene3D" id="2.60.40.10">
    <property type="entry name" value="Immunoglobulins"/>
    <property type="match status" value="1"/>
</dbReference>
<keyword evidence="2 5" id="KW-0732">Signal</keyword>
<evidence type="ECO:0000256" key="2">
    <source>
        <dbReference type="ARBA" id="ARBA00022729"/>
    </source>
</evidence>
<dbReference type="InterPro" id="IPR024079">
    <property type="entry name" value="MetalloPept_cat_dom_sf"/>
</dbReference>
<protein>
    <submittedName>
        <fullName evidence="7">Reprolysin-like metallopeptidase</fullName>
    </submittedName>
</protein>
<feature type="compositionally biased region" description="Polar residues" evidence="4">
    <location>
        <begin position="32"/>
        <end position="48"/>
    </location>
</feature>
<feature type="region of interest" description="Disordered" evidence="4">
    <location>
        <begin position="32"/>
        <end position="53"/>
    </location>
</feature>
<keyword evidence="8" id="KW-1185">Reference proteome</keyword>
<evidence type="ECO:0000313" key="8">
    <source>
        <dbReference type="Proteomes" id="UP001589590"/>
    </source>
</evidence>
<keyword evidence="1" id="KW-0645">Protease</keyword>
<evidence type="ECO:0000256" key="3">
    <source>
        <dbReference type="ARBA" id="ARBA00022801"/>
    </source>
</evidence>
<evidence type="ECO:0000259" key="6">
    <source>
        <dbReference type="PROSITE" id="PS51829"/>
    </source>
</evidence>
<gene>
    <name evidence="7" type="ORF">ACFFU1_02860</name>
</gene>
<dbReference type="Pfam" id="PF13583">
    <property type="entry name" value="Reprolysin_4"/>
    <property type="match status" value="1"/>
</dbReference>
<dbReference type="Pfam" id="PF18962">
    <property type="entry name" value="Por_Secre_tail"/>
    <property type="match status" value="1"/>
</dbReference>
<evidence type="ECO:0000313" key="7">
    <source>
        <dbReference type="EMBL" id="MFB9103826.1"/>
    </source>
</evidence>
<dbReference type="Proteomes" id="UP001589590">
    <property type="component" value="Unassembled WGS sequence"/>
</dbReference>
<evidence type="ECO:0000256" key="5">
    <source>
        <dbReference type="SAM" id="SignalP"/>
    </source>
</evidence>
<reference evidence="7 8" key="1">
    <citation type="submission" date="2024-09" db="EMBL/GenBank/DDBJ databases">
        <authorList>
            <person name="Sun Q."/>
            <person name="Mori K."/>
        </authorList>
    </citation>
    <scope>NUCLEOTIDE SEQUENCE [LARGE SCALE GENOMIC DNA]</scope>
    <source>
        <strain evidence="7 8">CECT 8300</strain>
    </source>
</reference>
<organism evidence="7 8">
    <name type="scientific">Algibacter miyuki</name>
    <dbReference type="NCBI Taxonomy" id="1306933"/>
    <lineage>
        <taxon>Bacteria</taxon>
        <taxon>Pseudomonadati</taxon>
        <taxon>Bacteroidota</taxon>
        <taxon>Flavobacteriia</taxon>
        <taxon>Flavobacteriales</taxon>
        <taxon>Flavobacteriaceae</taxon>
        <taxon>Algibacter</taxon>
    </lineage>
</organism>
<evidence type="ECO:0000256" key="1">
    <source>
        <dbReference type="ARBA" id="ARBA00022670"/>
    </source>
</evidence>
<dbReference type="EMBL" id="JBHMFA010000001">
    <property type="protein sequence ID" value="MFB9103826.1"/>
    <property type="molecule type" value="Genomic_DNA"/>
</dbReference>
<dbReference type="PROSITE" id="PS51829">
    <property type="entry name" value="P_HOMO_B"/>
    <property type="match status" value="1"/>
</dbReference>
<feature type="domain" description="P/Homo B" evidence="6">
    <location>
        <begin position="668"/>
        <end position="815"/>
    </location>
</feature>